<keyword evidence="2" id="KW-1185">Reference proteome</keyword>
<accession>A0A2A2TMS7</accession>
<dbReference type="OrthoDB" id="1910631at2"/>
<dbReference type="RefSeq" id="WP_095720766.1">
    <property type="nucleotide sequence ID" value="NZ_NTFS01000038.1"/>
</dbReference>
<name>A0A2A2TMS7_9CYAN</name>
<reference evidence="1 2" key="1">
    <citation type="submission" date="2017-08" db="EMBL/GenBank/DDBJ databases">
        <title>Draft genome sequence of filamentous cyanobacterium Calothrix elsteri CCALA 953.</title>
        <authorList>
            <person name="Gagunashvili A.N."/>
            <person name="Elster J."/>
            <person name="Andresson O.S."/>
        </authorList>
    </citation>
    <scope>NUCLEOTIDE SEQUENCE [LARGE SCALE GENOMIC DNA]</scope>
    <source>
        <strain evidence="1 2">CCALA 953</strain>
    </source>
</reference>
<dbReference type="EMBL" id="NTFS01000038">
    <property type="protein sequence ID" value="PAX59725.1"/>
    <property type="molecule type" value="Genomic_DNA"/>
</dbReference>
<evidence type="ECO:0000313" key="2">
    <source>
        <dbReference type="Proteomes" id="UP000218238"/>
    </source>
</evidence>
<dbReference type="AlphaFoldDB" id="A0A2A2TMS7"/>
<proteinExistence type="predicted"/>
<dbReference type="Proteomes" id="UP000218238">
    <property type="component" value="Unassembled WGS sequence"/>
</dbReference>
<evidence type="ECO:0000313" key="1">
    <source>
        <dbReference type="EMBL" id="PAX59725.1"/>
    </source>
</evidence>
<gene>
    <name evidence="1" type="ORF">CK510_05695</name>
</gene>
<protein>
    <submittedName>
        <fullName evidence="1">Uncharacterized protein</fullName>
    </submittedName>
</protein>
<comment type="caution">
    <text evidence="1">The sequence shown here is derived from an EMBL/GenBank/DDBJ whole genome shotgun (WGS) entry which is preliminary data.</text>
</comment>
<dbReference type="Pfam" id="PF20330">
    <property type="entry name" value="DUF6625"/>
    <property type="match status" value="1"/>
</dbReference>
<organism evidence="1 2">
    <name type="scientific">Brunnivagina elsteri CCALA 953</name>
    <dbReference type="NCBI Taxonomy" id="987040"/>
    <lineage>
        <taxon>Bacteria</taxon>
        <taxon>Bacillati</taxon>
        <taxon>Cyanobacteriota</taxon>
        <taxon>Cyanophyceae</taxon>
        <taxon>Nostocales</taxon>
        <taxon>Calotrichaceae</taxon>
        <taxon>Brunnivagina</taxon>
    </lineage>
</organism>
<sequence length="313" mass="37630">MKKIVILIAYFGHWPEWFPFYLESCRWNPTIDWLFFTDCPIPENAPTNLRFIQINYVDYQKLVSNRLGITFTDQSPYKLCDLKPAYGYIHEEFIADYDYFGFGDIDVVYGDIRAFYTDKILRYNTLSTLNDMVSGHIFLMKNEERWIRAFQKIPNWQQLLLAPEYRSMDEYWFTKVLRGYVRFPSVLSNLWGIVDTYKRNHLFQERYATPLVERPWMDGTYNYPDKWYWYQGKLTNEFGGEFLYLHFMNWKSSKYLPKRFGERAAWEILSNLIDPTLTDISKGWCISSDGFIPLNDDFRDSQFRLLLNAKNQS</sequence>
<dbReference type="InterPro" id="IPR046733">
    <property type="entry name" value="DUF6625"/>
</dbReference>